<gene>
    <name evidence="1" type="ORF">SAMN05216247_103570</name>
</gene>
<organism evidence="1 2">
    <name type="scientific">Pseudomonas salomonii</name>
    <dbReference type="NCBI Taxonomy" id="191391"/>
    <lineage>
        <taxon>Bacteria</taxon>
        <taxon>Pseudomonadati</taxon>
        <taxon>Pseudomonadota</taxon>
        <taxon>Gammaproteobacteria</taxon>
        <taxon>Pseudomonadales</taxon>
        <taxon>Pseudomonadaceae</taxon>
        <taxon>Pseudomonas</taxon>
    </lineage>
</organism>
<dbReference type="Proteomes" id="UP000182902">
    <property type="component" value="Unassembled WGS sequence"/>
</dbReference>
<reference evidence="1 2" key="1">
    <citation type="submission" date="2016-10" db="EMBL/GenBank/DDBJ databases">
        <authorList>
            <person name="de Groot N.N."/>
        </authorList>
    </citation>
    <scope>NUCLEOTIDE SEQUENCE [LARGE SCALE GENOMIC DNA]</scope>
    <source>
        <strain evidence="1 2">ICMP 14252</strain>
    </source>
</reference>
<evidence type="ECO:0000313" key="1">
    <source>
        <dbReference type="EMBL" id="SDY38696.1"/>
    </source>
</evidence>
<accession>A0A1H3JFH6</accession>
<dbReference type="EMBL" id="FNOX01000003">
    <property type="protein sequence ID" value="SDY38696.1"/>
    <property type="molecule type" value="Genomic_DNA"/>
</dbReference>
<protein>
    <submittedName>
        <fullName evidence="1">Uncharacterized protein</fullName>
    </submittedName>
</protein>
<sequence length="34" mass="3691">MTRKNQKRFEVIHPDCAAVDVGGGEHLAAVDPTK</sequence>
<evidence type="ECO:0000313" key="2">
    <source>
        <dbReference type="Proteomes" id="UP000182902"/>
    </source>
</evidence>
<name>A0A1H3JFH6_9PSED</name>
<dbReference type="AlphaFoldDB" id="A0A1H3JFH6"/>
<proteinExistence type="predicted"/>
<feature type="non-terminal residue" evidence="1">
    <location>
        <position position="34"/>
    </location>
</feature>